<feature type="signal peptide" evidence="1">
    <location>
        <begin position="1"/>
        <end position="24"/>
    </location>
</feature>
<reference evidence="3" key="1">
    <citation type="submission" date="2019-06" db="EMBL/GenBank/DDBJ databases">
        <title>The complete genome of Emcibacter congregatus ZYLT.</title>
        <authorList>
            <person name="Zhao Z."/>
        </authorList>
    </citation>
    <scope>NUCLEOTIDE SEQUENCE [LARGE SCALE GENOMIC DNA]</scope>
    <source>
        <strain evidence="3">MCCC 1A06723</strain>
    </source>
</reference>
<proteinExistence type="predicted"/>
<accession>A0A501PG16</accession>
<evidence type="ECO:0000313" key="3">
    <source>
        <dbReference type="Proteomes" id="UP000319148"/>
    </source>
</evidence>
<evidence type="ECO:0000256" key="1">
    <source>
        <dbReference type="SAM" id="SignalP"/>
    </source>
</evidence>
<organism evidence="2 3">
    <name type="scientific">Emcibacter nanhaiensis</name>
    <dbReference type="NCBI Taxonomy" id="1505037"/>
    <lineage>
        <taxon>Bacteria</taxon>
        <taxon>Pseudomonadati</taxon>
        <taxon>Pseudomonadota</taxon>
        <taxon>Alphaproteobacteria</taxon>
        <taxon>Emcibacterales</taxon>
        <taxon>Emcibacteraceae</taxon>
        <taxon>Emcibacter</taxon>
    </lineage>
</organism>
<sequence>MKSKSFTLLLLLVFSLFSAGQVQGSEKYTENVQAADRQLLLENYGEAADLYNQAKSYATNVNEKSYIHYRLGSIYMRLNDKIKAQQEWRDGLDLLEREGVHSGIEFHLKQALLNNGL</sequence>
<dbReference type="RefSeq" id="WP_139941043.1">
    <property type="nucleotide sequence ID" value="NZ_JBHSYP010000006.1"/>
</dbReference>
<comment type="caution">
    <text evidence="2">The sequence shown here is derived from an EMBL/GenBank/DDBJ whole genome shotgun (WGS) entry which is preliminary data.</text>
</comment>
<dbReference type="EMBL" id="VFIY01000014">
    <property type="protein sequence ID" value="TPD59380.1"/>
    <property type="molecule type" value="Genomic_DNA"/>
</dbReference>
<keyword evidence="1" id="KW-0732">Signal</keyword>
<dbReference type="SUPFAM" id="SSF48452">
    <property type="entry name" value="TPR-like"/>
    <property type="match status" value="1"/>
</dbReference>
<dbReference type="Gene3D" id="1.25.40.10">
    <property type="entry name" value="Tetratricopeptide repeat domain"/>
    <property type="match status" value="1"/>
</dbReference>
<dbReference type="AlphaFoldDB" id="A0A501PG16"/>
<evidence type="ECO:0008006" key="4">
    <source>
        <dbReference type="Google" id="ProtNLM"/>
    </source>
</evidence>
<dbReference type="OrthoDB" id="350246at2"/>
<keyword evidence="3" id="KW-1185">Reference proteome</keyword>
<dbReference type="InterPro" id="IPR011990">
    <property type="entry name" value="TPR-like_helical_dom_sf"/>
</dbReference>
<feature type="chain" id="PRO_5021348550" description="Tetratricopeptide repeat protein" evidence="1">
    <location>
        <begin position="25"/>
        <end position="117"/>
    </location>
</feature>
<evidence type="ECO:0000313" key="2">
    <source>
        <dbReference type="EMBL" id="TPD59380.1"/>
    </source>
</evidence>
<dbReference type="Proteomes" id="UP000319148">
    <property type="component" value="Unassembled WGS sequence"/>
</dbReference>
<protein>
    <recommendedName>
        <fullName evidence="4">Tetratricopeptide repeat protein</fullName>
    </recommendedName>
</protein>
<gene>
    <name evidence="2" type="ORF">FIV46_11340</name>
</gene>
<name>A0A501PG16_9PROT</name>